<dbReference type="PROSITE" id="PS50879">
    <property type="entry name" value="RNASE_H_1"/>
    <property type="match status" value="1"/>
</dbReference>
<dbReference type="PANTHER" id="PTHR10642:SF26">
    <property type="entry name" value="RIBONUCLEASE H1"/>
    <property type="match status" value="1"/>
</dbReference>
<dbReference type="RefSeq" id="WP_147497209.1">
    <property type="nucleotide sequence ID" value="NZ_VOAP01000013.1"/>
</dbReference>
<feature type="binding site" evidence="10">
    <location>
        <position position="9"/>
    </location>
    <ligand>
        <name>Mg(2+)</name>
        <dbReference type="ChEBI" id="CHEBI:18420"/>
        <label>2</label>
    </ligand>
</feature>
<dbReference type="NCBIfam" id="NF001236">
    <property type="entry name" value="PRK00203.1"/>
    <property type="match status" value="1"/>
</dbReference>
<dbReference type="Proteomes" id="UP000321812">
    <property type="component" value="Unassembled WGS sequence"/>
</dbReference>
<dbReference type="EC" id="3.1.26.4" evidence="4 10"/>
<keyword evidence="8 10" id="KW-0378">Hydrolase</keyword>
<dbReference type="CDD" id="cd09278">
    <property type="entry name" value="RNase_HI_prokaryote_like"/>
    <property type="match status" value="1"/>
</dbReference>
<gene>
    <name evidence="10 12" type="primary">rnhA</name>
    <name evidence="12" type="ORF">YZ82_04535</name>
</gene>
<dbReference type="EMBL" id="VOAP01000013">
    <property type="protein sequence ID" value="TWO20589.1"/>
    <property type="molecule type" value="Genomic_DNA"/>
</dbReference>
<dbReference type="SUPFAM" id="SSF53098">
    <property type="entry name" value="Ribonuclease H-like"/>
    <property type="match status" value="1"/>
</dbReference>
<dbReference type="InterPro" id="IPR002156">
    <property type="entry name" value="RNaseH_domain"/>
</dbReference>
<comment type="cofactor">
    <cofactor evidence="10">
        <name>Mg(2+)</name>
        <dbReference type="ChEBI" id="CHEBI:18420"/>
    </cofactor>
    <text evidence="10">Binds 1 Mg(2+) ion per subunit. May bind a second metal ion at a regulatory site, or after substrate binding.</text>
</comment>
<comment type="catalytic activity">
    <reaction evidence="1 10">
        <text>Endonucleolytic cleavage to 5'-phosphomonoester.</text>
        <dbReference type="EC" id="3.1.26.4"/>
    </reaction>
</comment>
<dbReference type="GO" id="GO:0005737">
    <property type="term" value="C:cytoplasm"/>
    <property type="evidence" value="ECO:0007669"/>
    <property type="project" value="UniProtKB-SubCell"/>
</dbReference>
<dbReference type="GO" id="GO:0003676">
    <property type="term" value="F:nucleic acid binding"/>
    <property type="evidence" value="ECO:0007669"/>
    <property type="project" value="InterPro"/>
</dbReference>
<dbReference type="InterPro" id="IPR022892">
    <property type="entry name" value="RNaseHI"/>
</dbReference>
<feature type="binding site" evidence="10">
    <location>
        <position position="69"/>
    </location>
    <ligand>
        <name>Mg(2+)</name>
        <dbReference type="ChEBI" id="CHEBI:18420"/>
        <label>1</label>
    </ligand>
</feature>
<dbReference type="GO" id="GO:0004523">
    <property type="term" value="F:RNA-DNA hybrid ribonuclease activity"/>
    <property type="evidence" value="ECO:0007669"/>
    <property type="project" value="UniProtKB-UniRule"/>
</dbReference>
<evidence type="ECO:0000313" key="12">
    <source>
        <dbReference type="EMBL" id="TWO20589.1"/>
    </source>
</evidence>
<sequence length="141" mass="15507">MKTVCLFSDGSCLGNPGSGGWAYILEYGEAKKSASGGKANTTNNQMELMAVIEGLKALKEPCEVLLYTDSSYVANGINLWLPSWVKNGFKNVKNSAIWKELLELLERHKVSAHWVKAHNGHPQNEECDTLARNEAIKVQNG</sequence>
<comment type="function">
    <text evidence="10">Endonuclease that specifically degrades the RNA of RNA-DNA hybrids.</text>
</comment>
<dbReference type="PANTHER" id="PTHR10642">
    <property type="entry name" value="RIBONUCLEASE H1"/>
    <property type="match status" value="1"/>
</dbReference>
<feature type="domain" description="RNase H type-1" evidence="11">
    <location>
        <begin position="1"/>
        <end position="136"/>
    </location>
</feature>
<comment type="similarity">
    <text evidence="2 10">Belongs to the RNase H family.</text>
</comment>
<protein>
    <recommendedName>
        <fullName evidence="4 10">Ribonuclease H</fullName>
        <shortName evidence="10">RNase H</shortName>
        <ecNumber evidence="4 10">3.1.26.4</ecNumber>
    </recommendedName>
</protein>
<evidence type="ECO:0000256" key="7">
    <source>
        <dbReference type="ARBA" id="ARBA00022759"/>
    </source>
</evidence>
<proteinExistence type="inferred from homology"/>
<dbReference type="HAMAP" id="MF_00042">
    <property type="entry name" value="RNase_H"/>
    <property type="match status" value="1"/>
</dbReference>
<keyword evidence="5 10" id="KW-0540">Nuclease</keyword>
<dbReference type="InterPro" id="IPR050092">
    <property type="entry name" value="RNase_H"/>
</dbReference>
<feature type="binding site" evidence="10">
    <location>
        <position position="128"/>
    </location>
    <ligand>
        <name>Mg(2+)</name>
        <dbReference type="ChEBI" id="CHEBI:18420"/>
        <label>2</label>
    </ligand>
</feature>
<evidence type="ECO:0000256" key="1">
    <source>
        <dbReference type="ARBA" id="ARBA00000077"/>
    </source>
</evidence>
<keyword evidence="10" id="KW-0963">Cytoplasm</keyword>
<comment type="subcellular location">
    <subcellularLocation>
        <location evidence="10">Cytoplasm</location>
    </subcellularLocation>
</comment>
<dbReference type="InterPro" id="IPR012337">
    <property type="entry name" value="RNaseH-like_sf"/>
</dbReference>
<dbReference type="InterPro" id="IPR036397">
    <property type="entry name" value="RNaseH_sf"/>
</dbReference>
<evidence type="ECO:0000259" key="11">
    <source>
        <dbReference type="PROSITE" id="PS50879"/>
    </source>
</evidence>
<comment type="subunit">
    <text evidence="3 10">Monomer.</text>
</comment>
<organism evidence="12 13">
    <name type="scientific">Campylobacter hyointestinalis</name>
    <dbReference type="NCBI Taxonomy" id="198"/>
    <lineage>
        <taxon>Bacteria</taxon>
        <taxon>Pseudomonadati</taxon>
        <taxon>Campylobacterota</taxon>
        <taxon>Epsilonproteobacteria</taxon>
        <taxon>Campylobacterales</taxon>
        <taxon>Campylobacteraceae</taxon>
        <taxon>Campylobacter</taxon>
    </lineage>
</organism>
<evidence type="ECO:0000256" key="10">
    <source>
        <dbReference type="HAMAP-Rule" id="MF_00042"/>
    </source>
</evidence>
<keyword evidence="9 10" id="KW-0460">Magnesium</keyword>
<evidence type="ECO:0000256" key="6">
    <source>
        <dbReference type="ARBA" id="ARBA00022723"/>
    </source>
</evidence>
<dbReference type="AlphaFoldDB" id="A0A562XEQ2"/>
<dbReference type="GO" id="GO:0000287">
    <property type="term" value="F:magnesium ion binding"/>
    <property type="evidence" value="ECO:0007669"/>
    <property type="project" value="UniProtKB-UniRule"/>
</dbReference>
<evidence type="ECO:0000313" key="13">
    <source>
        <dbReference type="Proteomes" id="UP000321812"/>
    </source>
</evidence>
<keyword evidence="6 10" id="KW-0479">Metal-binding</keyword>
<evidence type="ECO:0000256" key="2">
    <source>
        <dbReference type="ARBA" id="ARBA00005300"/>
    </source>
</evidence>
<evidence type="ECO:0000256" key="8">
    <source>
        <dbReference type="ARBA" id="ARBA00022801"/>
    </source>
</evidence>
<dbReference type="GO" id="GO:0043137">
    <property type="term" value="P:DNA replication, removal of RNA primer"/>
    <property type="evidence" value="ECO:0007669"/>
    <property type="project" value="TreeGrafter"/>
</dbReference>
<dbReference type="Gene3D" id="3.30.420.10">
    <property type="entry name" value="Ribonuclease H-like superfamily/Ribonuclease H"/>
    <property type="match status" value="1"/>
</dbReference>
<keyword evidence="7 10" id="KW-0255">Endonuclease</keyword>
<dbReference type="Pfam" id="PF00075">
    <property type="entry name" value="RNase_H"/>
    <property type="match status" value="1"/>
</dbReference>
<accession>A0A562XEQ2</accession>
<reference evidence="12 13" key="1">
    <citation type="submission" date="2019-07" db="EMBL/GenBank/DDBJ databases">
        <title>Rapid identification of Enteric Bacteria from Whole Genome Sequences (WGS) using Average Nucleotide Identity (ANI).</title>
        <authorList>
            <person name="Lane C."/>
        </authorList>
    </citation>
    <scope>NUCLEOTIDE SEQUENCE [LARGE SCALE GENOMIC DNA]</scope>
    <source>
        <strain evidence="12 13">D2411</strain>
    </source>
</reference>
<comment type="caution">
    <text evidence="12">The sequence shown here is derived from an EMBL/GenBank/DDBJ whole genome shotgun (WGS) entry which is preliminary data.</text>
</comment>
<evidence type="ECO:0000256" key="5">
    <source>
        <dbReference type="ARBA" id="ARBA00022722"/>
    </source>
</evidence>
<evidence type="ECO:0000256" key="9">
    <source>
        <dbReference type="ARBA" id="ARBA00022842"/>
    </source>
</evidence>
<name>A0A562XEQ2_CAMHY</name>
<feature type="binding site" evidence="10">
    <location>
        <position position="47"/>
    </location>
    <ligand>
        <name>Mg(2+)</name>
        <dbReference type="ChEBI" id="CHEBI:18420"/>
        <label>1</label>
    </ligand>
</feature>
<evidence type="ECO:0000256" key="3">
    <source>
        <dbReference type="ARBA" id="ARBA00011245"/>
    </source>
</evidence>
<evidence type="ECO:0000256" key="4">
    <source>
        <dbReference type="ARBA" id="ARBA00012180"/>
    </source>
</evidence>
<feature type="binding site" evidence="10">
    <location>
        <position position="9"/>
    </location>
    <ligand>
        <name>Mg(2+)</name>
        <dbReference type="ChEBI" id="CHEBI:18420"/>
        <label>1</label>
    </ligand>
</feature>